<dbReference type="GO" id="GO:0009279">
    <property type="term" value="C:cell outer membrane"/>
    <property type="evidence" value="ECO:0007669"/>
    <property type="project" value="UniProtKB-SubCell"/>
</dbReference>
<keyword evidence="5 11" id="KW-0812">Transmembrane</keyword>
<dbReference type="InterPro" id="IPR012910">
    <property type="entry name" value="Plug_dom"/>
</dbReference>
<evidence type="ECO:0000256" key="9">
    <source>
        <dbReference type="ARBA" id="ARBA00023136"/>
    </source>
</evidence>
<evidence type="ECO:0000256" key="8">
    <source>
        <dbReference type="ARBA" id="ARBA00023077"/>
    </source>
</evidence>
<keyword evidence="4" id="KW-0410">Iron transport</keyword>
<dbReference type="PANTHER" id="PTHR32552">
    <property type="entry name" value="FERRICHROME IRON RECEPTOR-RELATED"/>
    <property type="match status" value="1"/>
</dbReference>
<comment type="similarity">
    <text evidence="11 12">Belongs to the TonB-dependent receptor family.</text>
</comment>
<feature type="signal peptide" evidence="14">
    <location>
        <begin position="1"/>
        <end position="29"/>
    </location>
</feature>
<evidence type="ECO:0000259" key="16">
    <source>
        <dbReference type="Pfam" id="PF07715"/>
    </source>
</evidence>
<comment type="subcellular location">
    <subcellularLocation>
        <location evidence="1 11">Cell outer membrane</location>
        <topology evidence="1 11">Multi-pass membrane protein</topology>
    </subcellularLocation>
</comment>
<dbReference type="EMBL" id="JACIDT010000004">
    <property type="protein sequence ID" value="MBB3925842.1"/>
    <property type="molecule type" value="Genomic_DNA"/>
</dbReference>
<dbReference type="Pfam" id="PF00593">
    <property type="entry name" value="TonB_dep_Rec_b-barrel"/>
    <property type="match status" value="1"/>
</dbReference>
<keyword evidence="9 11" id="KW-0472">Membrane</keyword>
<proteinExistence type="inferred from homology"/>
<evidence type="ECO:0000256" key="2">
    <source>
        <dbReference type="ARBA" id="ARBA00022448"/>
    </source>
</evidence>
<dbReference type="Proteomes" id="UP000571950">
    <property type="component" value="Unassembled WGS sequence"/>
</dbReference>
<evidence type="ECO:0000313" key="17">
    <source>
        <dbReference type="EMBL" id="MBB3925842.1"/>
    </source>
</evidence>
<feature type="domain" description="TonB-dependent receptor plug" evidence="16">
    <location>
        <begin position="62"/>
        <end position="167"/>
    </location>
</feature>
<evidence type="ECO:0000256" key="6">
    <source>
        <dbReference type="ARBA" id="ARBA00023004"/>
    </source>
</evidence>
<evidence type="ECO:0000256" key="11">
    <source>
        <dbReference type="PROSITE-ProRule" id="PRU01360"/>
    </source>
</evidence>
<keyword evidence="2 11" id="KW-0813">Transport</keyword>
<comment type="caution">
    <text evidence="17">The sequence shown here is derived from an EMBL/GenBank/DDBJ whole genome shotgun (WGS) entry which is preliminary data.</text>
</comment>
<dbReference type="SUPFAM" id="SSF56935">
    <property type="entry name" value="Porins"/>
    <property type="match status" value="1"/>
</dbReference>
<evidence type="ECO:0000259" key="15">
    <source>
        <dbReference type="Pfam" id="PF00593"/>
    </source>
</evidence>
<evidence type="ECO:0000256" key="4">
    <source>
        <dbReference type="ARBA" id="ARBA00022496"/>
    </source>
</evidence>
<accession>A0A7W6FPQ1</accession>
<evidence type="ECO:0000256" key="3">
    <source>
        <dbReference type="ARBA" id="ARBA00022452"/>
    </source>
</evidence>
<dbReference type="Pfam" id="PF07715">
    <property type="entry name" value="Plug"/>
    <property type="match status" value="1"/>
</dbReference>
<keyword evidence="6" id="KW-0408">Iron</keyword>
<keyword evidence="8 12" id="KW-0798">TonB box</keyword>
<evidence type="ECO:0000313" key="18">
    <source>
        <dbReference type="Proteomes" id="UP000571950"/>
    </source>
</evidence>
<dbReference type="GO" id="GO:0006826">
    <property type="term" value="P:iron ion transport"/>
    <property type="evidence" value="ECO:0007669"/>
    <property type="project" value="UniProtKB-KW"/>
</dbReference>
<gene>
    <name evidence="17" type="ORF">GGR43_001557</name>
</gene>
<dbReference type="PANTHER" id="PTHR32552:SF81">
    <property type="entry name" value="TONB-DEPENDENT OUTER MEMBRANE RECEPTOR"/>
    <property type="match status" value="1"/>
</dbReference>
<dbReference type="RefSeq" id="WP_188071386.1">
    <property type="nucleotide sequence ID" value="NZ_BSPS01000070.1"/>
</dbReference>
<name>A0A7W6FPQ1_9SPHN</name>
<keyword evidence="10 11" id="KW-0998">Cell outer membrane</keyword>
<protein>
    <submittedName>
        <fullName evidence="17">Iron complex outermembrane receptor protein</fullName>
    </submittedName>
</protein>
<feature type="region of interest" description="Disordered" evidence="13">
    <location>
        <begin position="624"/>
        <end position="644"/>
    </location>
</feature>
<sequence length="752" mass="80952">MAWKHPSRVATRLLTASCLCGSGFATALAQLPQDQAPPQTDRAAVLASDIVVTAQRRAERLVDVPITVTSVNSETLQNAGVTASNALAQVVPAFRLDYNGAFAQPTIRGVSTAVANVGGGSAVGVYTDGFYNASPLTQDFEFLNVSNVQVLKGPQGTLFGRNTTAGAVIVTTSEPQRETAVQAKIDYSSFDTIRGSFYGTTGLGGGLSADLGVLYKYTNGWFTNLTDGNDHVGRGYNFSLRAGLKYEFDESGRSYILARYIHTKLKDPTPMLWSVYQDPDGSYQSAAYAFGIPGALIGTDNRHIATDPGFTPLFRSELDAGQLTAKFDLDFATLTSYTQYRKEKSRQDLEVDNSSIPLFRVAFNNFDKLFTQELLLNSNPGGRLSWVVGAFFMDQKAGQNPFGAMTPVIYPAYDTNIHIKSISGFADATLEATDKLFLTVGARYSVEKDSGYWTCYPAGLAAGFCPASDGPPDHTFKSFTPRAVIRYQLTPQSNVYASVTKGYKAGLLDVNGFKNTGFIKPEKITAFEGGYKLSSGGTRLELSGFYYDYKDLQVSIYVGTSSITTNAASSEVYGGELSLYQALSDTISITGGIAWTHGRYKSYPGAPGNVFDYVVDGRSVLGVPNGGATDGSSDNTPVDASGNRMIRSPDWTGNLGIDGNFDMGGGTLNLNANVYYSSKFYFDAANNNVQKAYTVANLRAAWTDPSDHFTLSAYVNNVTDKAYKAQVLPNGFGTGVSWNPPRVIGVSAAFRY</sequence>
<dbReference type="PROSITE" id="PS52016">
    <property type="entry name" value="TONB_DEPENDENT_REC_3"/>
    <property type="match status" value="1"/>
</dbReference>
<evidence type="ECO:0000256" key="5">
    <source>
        <dbReference type="ARBA" id="ARBA00022692"/>
    </source>
</evidence>
<evidence type="ECO:0000256" key="10">
    <source>
        <dbReference type="ARBA" id="ARBA00023237"/>
    </source>
</evidence>
<organism evidence="17 18">
    <name type="scientific">Sphingobium jiangsuense</name>
    <dbReference type="NCBI Taxonomy" id="870476"/>
    <lineage>
        <taxon>Bacteria</taxon>
        <taxon>Pseudomonadati</taxon>
        <taxon>Pseudomonadota</taxon>
        <taxon>Alphaproteobacteria</taxon>
        <taxon>Sphingomonadales</taxon>
        <taxon>Sphingomonadaceae</taxon>
        <taxon>Sphingobium</taxon>
    </lineage>
</organism>
<evidence type="ECO:0000256" key="1">
    <source>
        <dbReference type="ARBA" id="ARBA00004571"/>
    </source>
</evidence>
<evidence type="ECO:0000256" key="13">
    <source>
        <dbReference type="SAM" id="MobiDB-lite"/>
    </source>
</evidence>
<dbReference type="InterPro" id="IPR039426">
    <property type="entry name" value="TonB-dep_rcpt-like"/>
</dbReference>
<dbReference type="InterPro" id="IPR036942">
    <property type="entry name" value="Beta-barrel_TonB_sf"/>
</dbReference>
<feature type="chain" id="PRO_5030659405" evidence="14">
    <location>
        <begin position="30"/>
        <end position="752"/>
    </location>
</feature>
<reference evidence="17 18" key="1">
    <citation type="submission" date="2020-08" db="EMBL/GenBank/DDBJ databases">
        <title>Genomic Encyclopedia of Type Strains, Phase IV (KMG-IV): sequencing the most valuable type-strain genomes for metagenomic binning, comparative biology and taxonomic classification.</title>
        <authorList>
            <person name="Goeker M."/>
        </authorList>
    </citation>
    <scope>NUCLEOTIDE SEQUENCE [LARGE SCALE GENOMIC DNA]</scope>
    <source>
        <strain evidence="17 18">DSM 26189</strain>
    </source>
</reference>
<feature type="domain" description="TonB-dependent receptor-like beta-barrel" evidence="15">
    <location>
        <begin position="282"/>
        <end position="718"/>
    </location>
</feature>
<evidence type="ECO:0000256" key="14">
    <source>
        <dbReference type="SAM" id="SignalP"/>
    </source>
</evidence>
<dbReference type="Gene3D" id="2.40.170.20">
    <property type="entry name" value="TonB-dependent receptor, beta-barrel domain"/>
    <property type="match status" value="1"/>
</dbReference>
<keyword evidence="17" id="KW-0675">Receptor</keyword>
<keyword evidence="7" id="KW-0406">Ion transport</keyword>
<dbReference type="InterPro" id="IPR000531">
    <property type="entry name" value="Beta-barrel_TonB"/>
</dbReference>
<keyword evidence="18" id="KW-1185">Reference proteome</keyword>
<dbReference type="AlphaFoldDB" id="A0A7W6FPQ1"/>
<evidence type="ECO:0000256" key="7">
    <source>
        <dbReference type="ARBA" id="ARBA00023065"/>
    </source>
</evidence>
<keyword evidence="3 11" id="KW-1134">Transmembrane beta strand</keyword>
<keyword evidence="14" id="KW-0732">Signal</keyword>
<evidence type="ECO:0000256" key="12">
    <source>
        <dbReference type="RuleBase" id="RU003357"/>
    </source>
</evidence>